<feature type="region of interest" description="Disordered" evidence="1">
    <location>
        <begin position="1"/>
        <end position="24"/>
    </location>
</feature>
<accession>A0A086KDW1</accession>
<organism evidence="2 3">
    <name type="scientific">Toxoplasma gondii p89</name>
    <dbReference type="NCBI Taxonomy" id="943119"/>
    <lineage>
        <taxon>Eukaryota</taxon>
        <taxon>Sar</taxon>
        <taxon>Alveolata</taxon>
        <taxon>Apicomplexa</taxon>
        <taxon>Conoidasida</taxon>
        <taxon>Coccidia</taxon>
        <taxon>Eucoccidiorida</taxon>
        <taxon>Eimeriorina</taxon>
        <taxon>Sarcocystidae</taxon>
        <taxon>Toxoplasma</taxon>
    </lineage>
</organism>
<evidence type="ECO:0000313" key="3">
    <source>
        <dbReference type="Proteomes" id="UP000028828"/>
    </source>
</evidence>
<protein>
    <submittedName>
        <fullName evidence="2">Uncharacterized protein</fullName>
    </submittedName>
</protein>
<name>A0A086KDW1_TOXGO</name>
<proteinExistence type="predicted"/>
<dbReference type="AlphaFoldDB" id="A0A086KDW1"/>
<dbReference type="Proteomes" id="UP000028828">
    <property type="component" value="Unassembled WGS sequence"/>
</dbReference>
<sequence>METMKSTERAFPKRGRPGVRQKPSRKQIKLFLCFLQHHGRGKRPATDNRNLLFGAPSAVQYPSINWKSRPGRELKTNHKKNLHARQCVCPEERKQRAAERDCYAYTREDVPGLAGVRRVRSEAAGEKQSPTSLEYLQQILDPLYKMWSHVARWRKTE</sequence>
<dbReference type="EMBL" id="AEYI02001008">
    <property type="protein sequence ID" value="KFG42579.1"/>
    <property type="molecule type" value="Genomic_DNA"/>
</dbReference>
<reference evidence="2 3" key="1">
    <citation type="submission" date="2014-03" db="EMBL/GenBank/DDBJ databases">
        <authorList>
            <person name="Sibley D."/>
            <person name="Venepally P."/>
            <person name="Karamycheva S."/>
            <person name="Hadjithomas M."/>
            <person name="Khan A."/>
            <person name="Brunk B."/>
            <person name="Roos D."/>
            <person name="Caler E."/>
            <person name="Lorenzi H."/>
        </authorList>
    </citation>
    <scope>NUCLEOTIDE SEQUENCE [LARGE SCALE GENOMIC DNA]</scope>
    <source>
        <strain evidence="3">p89</strain>
    </source>
</reference>
<dbReference type="VEuPathDB" id="ToxoDB:TGP89_226820"/>
<comment type="caution">
    <text evidence="2">The sequence shown here is derived from an EMBL/GenBank/DDBJ whole genome shotgun (WGS) entry which is preliminary data.</text>
</comment>
<feature type="compositionally biased region" description="Basic and acidic residues" evidence="1">
    <location>
        <begin position="1"/>
        <end position="11"/>
    </location>
</feature>
<evidence type="ECO:0000313" key="2">
    <source>
        <dbReference type="EMBL" id="KFG42579.1"/>
    </source>
</evidence>
<gene>
    <name evidence="2" type="ORF">TGP89_226820</name>
</gene>
<evidence type="ECO:0000256" key="1">
    <source>
        <dbReference type="SAM" id="MobiDB-lite"/>
    </source>
</evidence>
<feature type="compositionally biased region" description="Basic residues" evidence="1">
    <location>
        <begin position="12"/>
        <end position="24"/>
    </location>
</feature>